<dbReference type="GO" id="GO:0030151">
    <property type="term" value="F:molybdenum ion binding"/>
    <property type="evidence" value="ECO:0007669"/>
    <property type="project" value="InterPro"/>
</dbReference>
<feature type="domain" description="MOSC" evidence="1">
    <location>
        <begin position="33"/>
        <end position="190"/>
    </location>
</feature>
<reference evidence="2 3" key="1">
    <citation type="submission" date="2019-09" db="EMBL/GenBank/DDBJ databases">
        <title>Segnochrobactrum spirostomi gen. nov., sp. nov., isolated from the ciliate Spirostomum cf. yagiui and description of a novel family, Segnochrobactraceae fam. nov. within the order Rhizobiales of the class Alphaproteobacteria.</title>
        <authorList>
            <person name="Akter S."/>
            <person name="Shazib S.U.A."/>
            <person name="Shin M.K."/>
        </authorList>
    </citation>
    <scope>NUCLEOTIDE SEQUENCE [LARGE SCALE GENOMIC DNA]</scope>
    <source>
        <strain evidence="2 3">Sp-1</strain>
    </source>
</reference>
<dbReference type="PROSITE" id="PS51340">
    <property type="entry name" value="MOSC"/>
    <property type="match status" value="1"/>
</dbReference>
<evidence type="ECO:0000313" key="3">
    <source>
        <dbReference type="Proteomes" id="UP000332515"/>
    </source>
</evidence>
<dbReference type="Pfam" id="PF03473">
    <property type="entry name" value="MOSC"/>
    <property type="match status" value="1"/>
</dbReference>
<dbReference type="PANTHER" id="PTHR36930:SF1">
    <property type="entry name" value="MOSC DOMAIN-CONTAINING PROTEIN"/>
    <property type="match status" value="1"/>
</dbReference>
<dbReference type="GO" id="GO:0003824">
    <property type="term" value="F:catalytic activity"/>
    <property type="evidence" value="ECO:0007669"/>
    <property type="project" value="InterPro"/>
</dbReference>
<evidence type="ECO:0000259" key="1">
    <source>
        <dbReference type="PROSITE" id="PS51340"/>
    </source>
</evidence>
<proteinExistence type="predicted"/>
<organism evidence="2 3">
    <name type="scientific">Segnochrobactrum spirostomi</name>
    <dbReference type="NCBI Taxonomy" id="2608987"/>
    <lineage>
        <taxon>Bacteria</taxon>
        <taxon>Pseudomonadati</taxon>
        <taxon>Pseudomonadota</taxon>
        <taxon>Alphaproteobacteria</taxon>
        <taxon>Hyphomicrobiales</taxon>
        <taxon>Segnochrobactraceae</taxon>
        <taxon>Segnochrobactrum</taxon>
    </lineage>
</organism>
<keyword evidence="3" id="KW-1185">Reference proteome</keyword>
<gene>
    <name evidence="2" type="ORF">F0357_01620</name>
</gene>
<name>A0A6A7Y0P3_9HYPH</name>
<protein>
    <submittedName>
        <fullName evidence="2">MOSC domain-containing protein</fullName>
    </submittedName>
</protein>
<dbReference type="GO" id="GO:0030170">
    <property type="term" value="F:pyridoxal phosphate binding"/>
    <property type="evidence" value="ECO:0007669"/>
    <property type="project" value="InterPro"/>
</dbReference>
<evidence type="ECO:0000313" key="2">
    <source>
        <dbReference type="EMBL" id="MQT11392.1"/>
    </source>
</evidence>
<sequence>MLFEPEIAVVSGRKFEGRVVGVLATTDPADFDTQPVEFLDLGLEGVAGDRHHGFVRASSSREPWHPRGTSVRNDRQLSLLSVEDLAEISRRLNVADTAAGWIGGNIVFEGIPRLSWLPRGTRLFFSSGAVVYVEDQNGPCRIAGRAIVRRIPDRPDIELGFPKEAKGLRGVVASVERAGQVKPGDVVKVMVPEQWIYPA</sequence>
<dbReference type="InterPro" id="IPR052716">
    <property type="entry name" value="MOSC_domain"/>
</dbReference>
<dbReference type="SUPFAM" id="SSF50800">
    <property type="entry name" value="PK beta-barrel domain-like"/>
    <property type="match status" value="1"/>
</dbReference>
<comment type="caution">
    <text evidence="2">The sequence shown here is derived from an EMBL/GenBank/DDBJ whole genome shotgun (WGS) entry which is preliminary data.</text>
</comment>
<dbReference type="AlphaFoldDB" id="A0A6A7Y0P3"/>
<dbReference type="InterPro" id="IPR005302">
    <property type="entry name" value="MoCF_Sase_C"/>
</dbReference>
<dbReference type="EMBL" id="VWNA01000001">
    <property type="protein sequence ID" value="MQT11392.1"/>
    <property type="molecule type" value="Genomic_DNA"/>
</dbReference>
<dbReference type="InterPro" id="IPR011037">
    <property type="entry name" value="Pyrv_Knase-like_insert_dom_sf"/>
</dbReference>
<dbReference type="Proteomes" id="UP000332515">
    <property type="component" value="Unassembled WGS sequence"/>
</dbReference>
<dbReference type="PANTHER" id="PTHR36930">
    <property type="entry name" value="METAL-SULFUR CLUSTER BIOSYNTHESIS PROTEINS YUAD-RELATED"/>
    <property type="match status" value="1"/>
</dbReference>
<dbReference type="Gene3D" id="2.40.33.20">
    <property type="entry name" value="PK beta-barrel domain-like"/>
    <property type="match status" value="1"/>
</dbReference>
<accession>A0A6A7Y0P3</accession>